<evidence type="ECO:0000256" key="1">
    <source>
        <dbReference type="ARBA" id="ARBA00006484"/>
    </source>
</evidence>
<dbReference type="PRINTS" id="PR00081">
    <property type="entry name" value="GDHRDH"/>
</dbReference>
<dbReference type="NCBIfam" id="NF005095">
    <property type="entry name" value="PRK06523.1"/>
    <property type="match status" value="1"/>
</dbReference>
<dbReference type="Gene3D" id="3.40.50.720">
    <property type="entry name" value="NAD(P)-binding Rossmann-like Domain"/>
    <property type="match status" value="1"/>
</dbReference>
<name>A0ABM7WQ06_9BACT</name>
<dbReference type="PANTHER" id="PTHR42760">
    <property type="entry name" value="SHORT-CHAIN DEHYDROGENASES/REDUCTASES FAMILY MEMBER"/>
    <property type="match status" value="1"/>
</dbReference>
<dbReference type="RefSeq" id="WP_248358174.1">
    <property type="nucleotide sequence ID" value="NZ_AP025591.1"/>
</dbReference>
<proteinExistence type="inferred from homology"/>
<evidence type="ECO:0000313" key="4">
    <source>
        <dbReference type="Proteomes" id="UP001162891"/>
    </source>
</evidence>
<dbReference type="InterPro" id="IPR002347">
    <property type="entry name" value="SDR_fam"/>
</dbReference>
<protein>
    <submittedName>
        <fullName evidence="3">Short-chain dehydrogenase</fullName>
    </submittedName>
</protein>
<reference evidence="4" key="1">
    <citation type="journal article" date="2022" name="Int. J. Syst. Evol. Microbiol.">
        <title>Anaeromyxobacter oryzae sp. nov., Anaeromyxobacter diazotrophicus sp. nov. and Anaeromyxobacter paludicola sp. nov., isolated from paddy soils.</title>
        <authorList>
            <person name="Itoh H."/>
            <person name="Xu Z."/>
            <person name="Mise K."/>
            <person name="Masuda Y."/>
            <person name="Ushijima N."/>
            <person name="Hayakawa C."/>
            <person name="Shiratori Y."/>
            <person name="Senoo K."/>
        </authorList>
    </citation>
    <scope>NUCLEOTIDE SEQUENCE [LARGE SCALE GENOMIC DNA]</scope>
    <source>
        <strain evidence="4">Red232</strain>
    </source>
</reference>
<evidence type="ECO:0000256" key="2">
    <source>
        <dbReference type="ARBA" id="ARBA00023002"/>
    </source>
</evidence>
<organism evidence="3 4">
    <name type="scientific">Anaeromyxobacter oryzae</name>
    <dbReference type="NCBI Taxonomy" id="2918170"/>
    <lineage>
        <taxon>Bacteria</taxon>
        <taxon>Pseudomonadati</taxon>
        <taxon>Myxococcota</taxon>
        <taxon>Myxococcia</taxon>
        <taxon>Myxococcales</taxon>
        <taxon>Cystobacterineae</taxon>
        <taxon>Anaeromyxobacteraceae</taxon>
        <taxon>Anaeromyxobacter</taxon>
    </lineage>
</organism>
<accession>A0ABM7WQ06</accession>
<comment type="similarity">
    <text evidence="1">Belongs to the short-chain dehydrogenases/reductases (SDR) family.</text>
</comment>
<gene>
    <name evidence="3" type="primary">ucpA</name>
    <name evidence="3" type="ORF">AMOR_05410</name>
</gene>
<dbReference type="Proteomes" id="UP001162891">
    <property type="component" value="Chromosome"/>
</dbReference>
<dbReference type="InterPro" id="IPR036291">
    <property type="entry name" value="NAD(P)-bd_dom_sf"/>
</dbReference>
<dbReference type="PROSITE" id="PS00061">
    <property type="entry name" value="ADH_SHORT"/>
    <property type="match status" value="1"/>
</dbReference>
<evidence type="ECO:0000313" key="3">
    <source>
        <dbReference type="EMBL" id="BDG01545.1"/>
    </source>
</evidence>
<dbReference type="PRINTS" id="PR00080">
    <property type="entry name" value="SDRFAMILY"/>
</dbReference>
<sequence>MSREMHHRVDPTEFAGKRALVTGGTEGVGEATVWRLAAAGAKVATTARSGLSNGQSPDLFVQADLSTVAGVGEVVRAVLERFGSLDILVHNVGGSSARGGGFASLTDELWQRELELNLLAAVRLDRAFLPSMLQQGSGAIVHVTSIQRRLPLHEATLGYAAAKAALATYSKGLSNEVGPKGIRVNAVAPGFTETAAAHRLILRLAEERGVDEDAARQGLMESLGGIPIGRPNRPEEVAELIAFLVSDRAPSIHGAEYVIAGGTIPTV</sequence>
<dbReference type="SUPFAM" id="SSF51735">
    <property type="entry name" value="NAD(P)-binding Rossmann-fold domains"/>
    <property type="match status" value="1"/>
</dbReference>
<dbReference type="Pfam" id="PF13561">
    <property type="entry name" value="adh_short_C2"/>
    <property type="match status" value="1"/>
</dbReference>
<keyword evidence="4" id="KW-1185">Reference proteome</keyword>
<dbReference type="PANTHER" id="PTHR42760:SF133">
    <property type="entry name" value="3-OXOACYL-[ACYL-CARRIER-PROTEIN] REDUCTASE"/>
    <property type="match status" value="1"/>
</dbReference>
<dbReference type="EMBL" id="AP025591">
    <property type="protein sequence ID" value="BDG01545.1"/>
    <property type="molecule type" value="Genomic_DNA"/>
</dbReference>
<keyword evidence="2" id="KW-0560">Oxidoreductase</keyword>
<dbReference type="InterPro" id="IPR020904">
    <property type="entry name" value="Sc_DH/Rdtase_CS"/>
</dbReference>